<dbReference type="EMBL" id="QMIE01000002">
    <property type="protein sequence ID" value="TVM19413.1"/>
    <property type="molecule type" value="Genomic_DNA"/>
</dbReference>
<name>A0A7M3MIA2_9BACT</name>
<dbReference type="InterPro" id="IPR006067">
    <property type="entry name" value="NO2/SO3_Rdtase_4Fe4S_dom"/>
</dbReference>
<keyword evidence="4" id="KW-0411">Iron-sulfur</keyword>
<dbReference type="InterPro" id="IPR045854">
    <property type="entry name" value="NO2/SO3_Rdtase_4Fe4S_sf"/>
</dbReference>
<reference evidence="6 7" key="1">
    <citation type="submission" date="2018-06" db="EMBL/GenBank/DDBJ databases">
        <title>Complete genome of Desulfovibrio indonesiensis P37SLT.</title>
        <authorList>
            <person name="Crispim J.S."/>
            <person name="Vidigal P.M.P."/>
            <person name="Silva L.C.F."/>
            <person name="Laguardia C.N."/>
            <person name="Araujo L.C."/>
            <person name="Dias R.S."/>
            <person name="Sousa M.P."/>
            <person name="Paula S.O."/>
            <person name="Silva C."/>
        </authorList>
    </citation>
    <scope>NUCLEOTIDE SEQUENCE [LARGE SCALE GENOMIC DNA]</scope>
    <source>
        <strain evidence="6 7">P37SLT</strain>
    </source>
</reference>
<dbReference type="InterPro" id="IPR050157">
    <property type="entry name" value="PSI_iron-sulfur_center"/>
</dbReference>
<dbReference type="GO" id="GO:0020037">
    <property type="term" value="F:heme binding"/>
    <property type="evidence" value="ECO:0007669"/>
    <property type="project" value="InterPro"/>
</dbReference>
<dbReference type="Pfam" id="PF01077">
    <property type="entry name" value="NIR_SIR"/>
    <property type="match status" value="1"/>
</dbReference>
<accession>A0A7M3MIA2</accession>
<dbReference type="PANTHER" id="PTHR24960">
    <property type="entry name" value="PHOTOSYSTEM I IRON-SULFUR CENTER-RELATED"/>
    <property type="match status" value="1"/>
</dbReference>
<dbReference type="Pfam" id="PF00037">
    <property type="entry name" value="Fer4"/>
    <property type="match status" value="2"/>
</dbReference>
<feature type="domain" description="4Fe-4S ferredoxin-type" evidence="5">
    <location>
        <begin position="118"/>
        <end position="147"/>
    </location>
</feature>
<evidence type="ECO:0000256" key="3">
    <source>
        <dbReference type="ARBA" id="ARBA00023004"/>
    </source>
</evidence>
<dbReference type="InterPro" id="IPR017896">
    <property type="entry name" value="4Fe4S_Fe-S-bd"/>
</dbReference>
<keyword evidence="1" id="KW-0004">4Fe-4S</keyword>
<dbReference type="OrthoDB" id="9800558at2"/>
<comment type="caution">
    <text evidence="6">The sequence shown here is derived from an EMBL/GenBank/DDBJ whole genome shotgun (WGS) entry which is preliminary data.</text>
</comment>
<gene>
    <name evidence="6" type="ORF">DPQ33_03365</name>
</gene>
<proteinExistence type="predicted"/>
<dbReference type="SUPFAM" id="SSF56014">
    <property type="entry name" value="Nitrite and sulphite reductase 4Fe-4S domain-like"/>
    <property type="match status" value="1"/>
</dbReference>
<dbReference type="PROSITE" id="PS00198">
    <property type="entry name" value="4FE4S_FER_1"/>
    <property type="match status" value="2"/>
</dbReference>
<evidence type="ECO:0000256" key="4">
    <source>
        <dbReference type="ARBA" id="ARBA00023014"/>
    </source>
</evidence>
<dbReference type="PANTHER" id="PTHR24960:SF79">
    <property type="entry name" value="PHOTOSYSTEM I IRON-SULFUR CENTER"/>
    <property type="match status" value="1"/>
</dbReference>
<dbReference type="RefSeq" id="WP_144301769.1">
    <property type="nucleotide sequence ID" value="NZ_QMIE01000002.1"/>
</dbReference>
<dbReference type="Gene3D" id="3.30.70.20">
    <property type="match status" value="1"/>
</dbReference>
<keyword evidence="2" id="KW-0479">Metal-binding</keyword>
<dbReference type="GO" id="GO:0046872">
    <property type="term" value="F:metal ion binding"/>
    <property type="evidence" value="ECO:0007669"/>
    <property type="project" value="UniProtKB-KW"/>
</dbReference>
<evidence type="ECO:0000256" key="2">
    <source>
        <dbReference type="ARBA" id="ARBA00022723"/>
    </source>
</evidence>
<evidence type="ECO:0000259" key="5">
    <source>
        <dbReference type="PROSITE" id="PS51379"/>
    </source>
</evidence>
<dbReference type="AlphaFoldDB" id="A0A7M3MIA2"/>
<organism evidence="6 7">
    <name type="scientific">Oceanidesulfovibrio indonesiensis</name>
    <dbReference type="NCBI Taxonomy" id="54767"/>
    <lineage>
        <taxon>Bacteria</taxon>
        <taxon>Pseudomonadati</taxon>
        <taxon>Thermodesulfobacteriota</taxon>
        <taxon>Desulfovibrionia</taxon>
        <taxon>Desulfovibrionales</taxon>
        <taxon>Desulfovibrionaceae</taxon>
        <taxon>Oceanidesulfovibrio</taxon>
    </lineage>
</organism>
<keyword evidence="7" id="KW-1185">Reference proteome</keyword>
<dbReference type="GO" id="GO:0016491">
    <property type="term" value="F:oxidoreductase activity"/>
    <property type="evidence" value="ECO:0007669"/>
    <property type="project" value="InterPro"/>
</dbReference>
<dbReference type="Gene3D" id="3.30.413.10">
    <property type="entry name" value="Sulfite Reductase Hemoprotein, domain 1"/>
    <property type="match status" value="1"/>
</dbReference>
<feature type="domain" description="4Fe-4S ferredoxin-type" evidence="5">
    <location>
        <begin position="89"/>
        <end position="117"/>
    </location>
</feature>
<keyword evidence="3" id="KW-0408">Iron</keyword>
<dbReference type="Proteomes" id="UP000448292">
    <property type="component" value="Unassembled WGS sequence"/>
</dbReference>
<evidence type="ECO:0000313" key="7">
    <source>
        <dbReference type="Proteomes" id="UP000448292"/>
    </source>
</evidence>
<sequence length="231" mass="24105">MSTQPPSTHHIELCRGARTGQCPHALPVPDELADAIAGAAESSGWPAFLVSACAPRPPRHHEMFRISVAACANGCSRPHIADIGVIFSERPAPPASCSGCGACVEACPDDALELDVAGRPVLDAKACLACGKCVAACPEGSMRVTESGCRFLLGGKLGRRPRLAVELPGFVDPEALPERVAGWLTVYMAGYEPGSRFADVVERIGLHRLLGVVRDKGDPASMAPCARSDAA</sequence>
<dbReference type="GO" id="GO:0051539">
    <property type="term" value="F:4 iron, 4 sulfur cluster binding"/>
    <property type="evidence" value="ECO:0007669"/>
    <property type="project" value="UniProtKB-KW"/>
</dbReference>
<protein>
    <recommendedName>
        <fullName evidence="5">4Fe-4S ferredoxin-type domain-containing protein</fullName>
    </recommendedName>
</protein>
<dbReference type="SUPFAM" id="SSF54862">
    <property type="entry name" value="4Fe-4S ferredoxins"/>
    <property type="match status" value="1"/>
</dbReference>
<dbReference type="PROSITE" id="PS51379">
    <property type="entry name" value="4FE4S_FER_2"/>
    <property type="match status" value="2"/>
</dbReference>
<dbReference type="InterPro" id="IPR017900">
    <property type="entry name" value="4Fe4S_Fe_S_CS"/>
</dbReference>
<evidence type="ECO:0000256" key="1">
    <source>
        <dbReference type="ARBA" id="ARBA00022485"/>
    </source>
</evidence>
<evidence type="ECO:0000313" key="6">
    <source>
        <dbReference type="EMBL" id="TVM19413.1"/>
    </source>
</evidence>